<dbReference type="PANTHER" id="PTHR31986">
    <property type="entry name" value="REGULATOR OF DRUG SENSITIVITY 2"/>
    <property type="match status" value="1"/>
</dbReference>
<evidence type="ECO:0000259" key="1">
    <source>
        <dbReference type="PROSITE" id="PS50048"/>
    </source>
</evidence>
<dbReference type="Pfam" id="PF00172">
    <property type="entry name" value="Zn_clus"/>
    <property type="match status" value="1"/>
</dbReference>
<dbReference type="SUPFAM" id="SSF57701">
    <property type="entry name" value="Zn2/Cys6 DNA-binding domain"/>
    <property type="match status" value="1"/>
</dbReference>
<dbReference type="EMBL" id="JH992999">
    <property type="protein sequence ID" value="EKX45489.1"/>
    <property type="molecule type" value="Genomic_DNA"/>
</dbReference>
<gene>
    <name evidence="2" type="ORF">GUITHDRAFT_108753</name>
</gene>
<dbReference type="InterPro" id="IPR053045">
    <property type="entry name" value="Zinc_cluster_trans_reg"/>
</dbReference>
<reference evidence="3" key="3">
    <citation type="submission" date="2016-03" db="UniProtKB">
        <authorList>
            <consortium name="EnsemblProtists"/>
        </authorList>
    </citation>
    <scope>IDENTIFICATION</scope>
</reference>
<keyword evidence="4" id="KW-1185">Reference proteome</keyword>
<dbReference type="GO" id="GO:0008270">
    <property type="term" value="F:zinc ion binding"/>
    <property type="evidence" value="ECO:0007669"/>
    <property type="project" value="InterPro"/>
</dbReference>
<evidence type="ECO:0000313" key="3">
    <source>
        <dbReference type="EnsemblProtists" id="EKX45489"/>
    </source>
</evidence>
<dbReference type="eggNOG" id="ENOG502SZ4M">
    <property type="taxonomic scope" value="Eukaryota"/>
</dbReference>
<dbReference type="Gene3D" id="4.10.240.10">
    <property type="entry name" value="Zn(2)-C6 fungal-type DNA-binding domain"/>
    <property type="match status" value="1"/>
</dbReference>
<feature type="domain" description="Zn(2)-C6 fungal-type" evidence="1">
    <location>
        <begin position="45"/>
        <end position="76"/>
    </location>
</feature>
<proteinExistence type="predicted"/>
<evidence type="ECO:0000313" key="2">
    <source>
        <dbReference type="EMBL" id="EKX45489.1"/>
    </source>
</evidence>
<reference evidence="4" key="2">
    <citation type="submission" date="2012-11" db="EMBL/GenBank/DDBJ databases">
        <authorList>
            <person name="Kuo A."/>
            <person name="Curtis B.A."/>
            <person name="Tanifuji G."/>
            <person name="Burki F."/>
            <person name="Gruber A."/>
            <person name="Irimia M."/>
            <person name="Maruyama S."/>
            <person name="Arias M.C."/>
            <person name="Ball S.G."/>
            <person name="Gile G.H."/>
            <person name="Hirakawa Y."/>
            <person name="Hopkins J.F."/>
            <person name="Rensing S.A."/>
            <person name="Schmutz J."/>
            <person name="Symeonidi A."/>
            <person name="Elias M."/>
            <person name="Eveleigh R.J."/>
            <person name="Herman E.K."/>
            <person name="Klute M.J."/>
            <person name="Nakayama T."/>
            <person name="Obornik M."/>
            <person name="Reyes-Prieto A."/>
            <person name="Armbrust E.V."/>
            <person name="Aves S.J."/>
            <person name="Beiko R.G."/>
            <person name="Coutinho P."/>
            <person name="Dacks J.B."/>
            <person name="Durnford D.G."/>
            <person name="Fast N.M."/>
            <person name="Green B.R."/>
            <person name="Grisdale C."/>
            <person name="Hempe F."/>
            <person name="Henrissat B."/>
            <person name="Hoppner M.P."/>
            <person name="Ishida K.-I."/>
            <person name="Kim E."/>
            <person name="Koreny L."/>
            <person name="Kroth P.G."/>
            <person name="Liu Y."/>
            <person name="Malik S.-B."/>
            <person name="Maier U.G."/>
            <person name="McRose D."/>
            <person name="Mock T."/>
            <person name="Neilson J.A."/>
            <person name="Onodera N.T."/>
            <person name="Poole A.M."/>
            <person name="Pritham E.J."/>
            <person name="Richards T.A."/>
            <person name="Rocap G."/>
            <person name="Roy S.W."/>
            <person name="Sarai C."/>
            <person name="Schaack S."/>
            <person name="Shirato S."/>
            <person name="Slamovits C.H."/>
            <person name="Spencer D.F."/>
            <person name="Suzuki S."/>
            <person name="Worden A.Z."/>
            <person name="Zauner S."/>
            <person name="Barry K."/>
            <person name="Bell C."/>
            <person name="Bharti A.K."/>
            <person name="Crow J.A."/>
            <person name="Grimwood J."/>
            <person name="Kramer R."/>
            <person name="Lindquist E."/>
            <person name="Lucas S."/>
            <person name="Salamov A."/>
            <person name="McFadden G.I."/>
            <person name="Lane C.E."/>
            <person name="Keeling P.J."/>
            <person name="Gray M.W."/>
            <person name="Grigoriev I.V."/>
            <person name="Archibald J.M."/>
        </authorList>
    </citation>
    <scope>NUCLEOTIDE SEQUENCE</scope>
    <source>
        <strain evidence="4">CCMP2712</strain>
    </source>
</reference>
<accession>L1JBI9</accession>
<dbReference type="OrthoDB" id="39175at2759"/>
<dbReference type="PaxDb" id="55529-EKX45489"/>
<dbReference type="AlphaFoldDB" id="L1JBI9"/>
<dbReference type="InterPro" id="IPR036864">
    <property type="entry name" value="Zn2-C6_fun-type_DNA-bd_sf"/>
</dbReference>
<dbReference type="SMART" id="SM00066">
    <property type="entry name" value="GAL4"/>
    <property type="match status" value="1"/>
</dbReference>
<protein>
    <recommendedName>
        <fullName evidence="1">Zn(2)-C6 fungal-type domain-containing protein</fullName>
    </recommendedName>
</protein>
<dbReference type="RefSeq" id="XP_005832469.1">
    <property type="nucleotide sequence ID" value="XM_005832412.1"/>
</dbReference>
<dbReference type="GeneID" id="17302047"/>
<dbReference type="EnsemblProtists" id="EKX45489">
    <property type="protein sequence ID" value="EKX45489"/>
    <property type="gene ID" value="GUITHDRAFT_108753"/>
</dbReference>
<name>L1JBI9_GUITC</name>
<dbReference type="HOGENOM" id="CLU_638507_0_0_1"/>
<evidence type="ECO:0000313" key="4">
    <source>
        <dbReference type="Proteomes" id="UP000011087"/>
    </source>
</evidence>
<sequence length="426" mass="48054">MKAGWLPKVVKSSTKALVDQGTFEDKEADEQLSKAAGRRRTVQVSCISCRLSKVKCEGNLPCRRCIYRGIADSCYHARGRVRERDPELEQAERWANEDPETIERPIRYARDPFVYRPRLDADSIEAPTLLRSLCFDFGVSEKKAEDIFKVMPPRLKNIIWTGFTALEQLKQLEAMKLAQVNPPPVLPPGPSQLIGLKSWHHSARCGYRTIAVDPVTERWMTCDVNQWLADLAGVHREELCNRIANQDMVMPSSELRQLCAHLTAIFDQMDVKSKHGFQDGTKTYWYCRWGKNFLREPEGEGVIVRSCFTVNVNELGKFSGGTHTMVVVTEDEYDRVAEKSPDECEALAAAVVGRKSARELISKDLMRDEKIEVMAETEFGCRQLDRLAEILEKKFAPVIAIANQILPLPPSAACTAFSSWGSDDGV</sequence>
<dbReference type="KEGG" id="gtt:GUITHDRAFT_108753"/>
<dbReference type="PROSITE" id="PS00463">
    <property type="entry name" value="ZN2_CY6_FUNGAL_1"/>
    <property type="match status" value="1"/>
</dbReference>
<dbReference type="InterPro" id="IPR001138">
    <property type="entry name" value="Zn2Cys6_DnaBD"/>
</dbReference>
<dbReference type="Proteomes" id="UP000011087">
    <property type="component" value="Unassembled WGS sequence"/>
</dbReference>
<reference evidence="2 4" key="1">
    <citation type="journal article" date="2012" name="Nature">
        <title>Algal genomes reveal evolutionary mosaicism and the fate of nucleomorphs.</title>
        <authorList>
            <consortium name="DOE Joint Genome Institute"/>
            <person name="Curtis B.A."/>
            <person name="Tanifuji G."/>
            <person name="Burki F."/>
            <person name="Gruber A."/>
            <person name="Irimia M."/>
            <person name="Maruyama S."/>
            <person name="Arias M.C."/>
            <person name="Ball S.G."/>
            <person name="Gile G.H."/>
            <person name="Hirakawa Y."/>
            <person name="Hopkins J.F."/>
            <person name="Kuo A."/>
            <person name="Rensing S.A."/>
            <person name="Schmutz J."/>
            <person name="Symeonidi A."/>
            <person name="Elias M."/>
            <person name="Eveleigh R.J."/>
            <person name="Herman E.K."/>
            <person name="Klute M.J."/>
            <person name="Nakayama T."/>
            <person name="Obornik M."/>
            <person name="Reyes-Prieto A."/>
            <person name="Armbrust E.V."/>
            <person name="Aves S.J."/>
            <person name="Beiko R.G."/>
            <person name="Coutinho P."/>
            <person name="Dacks J.B."/>
            <person name="Durnford D.G."/>
            <person name="Fast N.M."/>
            <person name="Green B.R."/>
            <person name="Grisdale C.J."/>
            <person name="Hempel F."/>
            <person name="Henrissat B."/>
            <person name="Hoppner M.P."/>
            <person name="Ishida K."/>
            <person name="Kim E."/>
            <person name="Koreny L."/>
            <person name="Kroth P.G."/>
            <person name="Liu Y."/>
            <person name="Malik S.B."/>
            <person name="Maier U.G."/>
            <person name="McRose D."/>
            <person name="Mock T."/>
            <person name="Neilson J.A."/>
            <person name="Onodera N.T."/>
            <person name="Poole A.M."/>
            <person name="Pritham E.J."/>
            <person name="Richards T.A."/>
            <person name="Rocap G."/>
            <person name="Roy S.W."/>
            <person name="Sarai C."/>
            <person name="Schaack S."/>
            <person name="Shirato S."/>
            <person name="Slamovits C.H."/>
            <person name="Spencer D.F."/>
            <person name="Suzuki S."/>
            <person name="Worden A.Z."/>
            <person name="Zauner S."/>
            <person name="Barry K."/>
            <person name="Bell C."/>
            <person name="Bharti A.K."/>
            <person name="Crow J.A."/>
            <person name="Grimwood J."/>
            <person name="Kramer R."/>
            <person name="Lindquist E."/>
            <person name="Lucas S."/>
            <person name="Salamov A."/>
            <person name="McFadden G.I."/>
            <person name="Lane C.E."/>
            <person name="Keeling P.J."/>
            <person name="Gray M.W."/>
            <person name="Grigoriev I.V."/>
            <person name="Archibald J.M."/>
        </authorList>
    </citation>
    <scope>NUCLEOTIDE SEQUENCE</scope>
    <source>
        <strain evidence="2 4">CCMP2712</strain>
    </source>
</reference>
<dbReference type="CDD" id="cd00067">
    <property type="entry name" value="GAL4"/>
    <property type="match status" value="1"/>
</dbReference>
<dbReference type="PANTHER" id="PTHR31986:SF7">
    <property type="entry name" value="REGULATOR OF DRUG SENSITIVITY 2"/>
    <property type="match status" value="1"/>
</dbReference>
<dbReference type="GO" id="GO:0000981">
    <property type="term" value="F:DNA-binding transcription factor activity, RNA polymerase II-specific"/>
    <property type="evidence" value="ECO:0007669"/>
    <property type="project" value="InterPro"/>
</dbReference>
<organism evidence="2">
    <name type="scientific">Guillardia theta (strain CCMP2712)</name>
    <name type="common">Cryptophyte</name>
    <dbReference type="NCBI Taxonomy" id="905079"/>
    <lineage>
        <taxon>Eukaryota</taxon>
        <taxon>Cryptophyceae</taxon>
        <taxon>Pyrenomonadales</taxon>
        <taxon>Geminigeraceae</taxon>
        <taxon>Guillardia</taxon>
    </lineage>
</organism>
<dbReference type="PROSITE" id="PS50048">
    <property type="entry name" value="ZN2_CY6_FUNGAL_2"/>
    <property type="match status" value="1"/>
</dbReference>